<dbReference type="EMBL" id="LN824141">
    <property type="protein sequence ID" value="CEP78196.1"/>
    <property type="molecule type" value="Genomic_DNA"/>
</dbReference>
<reference evidence="2" key="1">
    <citation type="submission" date="2014-11" db="EMBL/GenBank/DDBJ databases">
        <authorList>
            <person name="Wibberg D."/>
        </authorList>
    </citation>
    <scope>NUCLEOTIDE SEQUENCE [LARGE SCALE GENOMIC DNA]</scope>
    <source>
        <strain evidence="2">L3</strain>
    </source>
</reference>
<protein>
    <submittedName>
        <fullName evidence="1">Uncharacterized protein</fullName>
    </submittedName>
</protein>
<accession>A0A0C7NJR2</accession>
<dbReference type="HOGENOM" id="CLU_2971888_0_0_0"/>
<dbReference type="KEGG" id="dtn:DTL3_0892"/>
<sequence length="58" mass="7011">MRSKRDKKYHQETNLKLCSQIDFIRLIKNAKDHKSLEELVSKKEDLLLNNFSRKNDSY</sequence>
<proteinExistence type="predicted"/>
<gene>
    <name evidence="1" type="ORF">DTL3_0892</name>
</gene>
<dbReference type="Proteomes" id="UP000032809">
    <property type="component" value="Chromosome I"/>
</dbReference>
<name>A0A0C7NJR2_DEFTU</name>
<dbReference type="STRING" id="1006576.DTL3_0892"/>
<dbReference type="RefSeq" id="WP_171820589.1">
    <property type="nucleotide sequence ID" value="NZ_LN824141.1"/>
</dbReference>
<keyword evidence="2" id="KW-1185">Reference proteome</keyword>
<dbReference type="AlphaFoldDB" id="A0A0C7NJR2"/>
<evidence type="ECO:0000313" key="1">
    <source>
        <dbReference type="EMBL" id="CEP78196.1"/>
    </source>
</evidence>
<evidence type="ECO:0000313" key="2">
    <source>
        <dbReference type="Proteomes" id="UP000032809"/>
    </source>
</evidence>
<organism evidence="1 2">
    <name type="scientific">Defluviitoga tunisiensis</name>
    <dbReference type="NCBI Taxonomy" id="1006576"/>
    <lineage>
        <taxon>Bacteria</taxon>
        <taxon>Thermotogati</taxon>
        <taxon>Thermotogota</taxon>
        <taxon>Thermotogae</taxon>
        <taxon>Petrotogales</taxon>
        <taxon>Petrotogaceae</taxon>
        <taxon>Defluviitoga</taxon>
    </lineage>
</organism>